<accession>A0A9W6Z948</accession>
<dbReference type="InterPro" id="IPR011641">
    <property type="entry name" value="Tyr-kin_ephrin_A/B_rcpt-like"/>
</dbReference>
<feature type="signal peptide" evidence="2">
    <location>
        <begin position="1"/>
        <end position="24"/>
    </location>
</feature>
<comment type="caution">
    <text evidence="4">The sequence shown here is derived from an EMBL/GenBank/DDBJ whole genome shotgun (WGS) entry which is preliminary data.</text>
</comment>
<dbReference type="OrthoDB" id="189739at2759"/>
<dbReference type="PANTHER" id="PTHR46967">
    <property type="entry name" value="INSULIN-LIKE GROWTH FACTOR BINDING PROTEIN,N-TERMINAL"/>
    <property type="match status" value="1"/>
</dbReference>
<evidence type="ECO:0000259" key="3">
    <source>
        <dbReference type="Pfam" id="PF07699"/>
    </source>
</evidence>
<feature type="compositionally biased region" description="Basic residues" evidence="1">
    <location>
        <begin position="1497"/>
        <end position="1507"/>
    </location>
</feature>
<dbReference type="EMBL" id="BRXZ01000648">
    <property type="protein sequence ID" value="GMH49769.1"/>
    <property type="molecule type" value="Genomic_DNA"/>
</dbReference>
<dbReference type="PANTHER" id="PTHR46967:SF1">
    <property type="entry name" value="KERATIN-ASSOCIATED PROTEIN 16-1-LIKE"/>
    <property type="match status" value="1"/>
</dbReference>
<keyword evidence="2" id="KW-0732">Signal</keyword>
<dbReference type="Pfam" id="PF07699">
    <property type="entry name" value="Ephrin_rec_like"/>
    <property type="match status" value="1"/>
</dbReference>
<evidence type="ECO:0000256" key="2">
    <source>
        <dbReference type="SAM" id="SignalP"/>
    </source>
</evidence>
<proteinExistence type="predicted"/>
<keyword evidence="5" id="KW-1185">Reference proteome</keyword>
<evidence type="ECO:0000313" key="5">
    <source>
        <dbReference type="Proteomes" id="UP001165082"/>
    </source>
</evidence>
<organism evidence="4 5">
    <name type="scientific">Triparma retinervis</name>
    <dbReference type="NCBI Taxonomy" id="2557542"/>
    <lineage>
        <taxon>Eukaryota</taxon>
        <taxon>Sar</taxon>
        <taxon>Stramenopiles</taxon>
        <taxon>Ochrophyta</taxon>
        <taxon>Bolidophyceae</taxon>
        <taxon>Parmales</taxon>
        <taxon>Triparmaceae</taxon>
        <taxon>Triparma</taxon>
    </lineage>
</organism>
<feature type="chain" id="PRO_5040974242" description="Tyrosine-protein kinase ephrin type A/B receptor-like domain-containing protein" evidence="2">
    <location>
        <begin position="25"/>
        <end position="1567"/>
    </location>
</feature>
<dbReference type="SMART" id="SM01411">
    <property type="entry name" value="Ephrin_rec_like"/>
    <property type="match status" value="12"/>
</dbReference>
<evidence type="ECO:0000256" key="1">
    <source>
        <dbReference type="SAM" id="MobiDB-lite"/>
    </source>
</evidence>
<feature type="region of interest" description="Disordered" evidence="1">
    <location>
        <begin position="1400"/>
        <end position="1448"/>
    </location>
</feature>
<dbReference type="SUPFAM" id="SSF57184">
    <property type="entry name" value="Growth factor receptor domain"/>
    <property type="match status" value="4"/>
</dbReference>
<dbReference type="Proteomes" id="UP001165082">
    <property type="component" value="Unassembled WGS sequence"/>
</dbReference>
<feature type="domain" description="Tyrosine-protein kinase ephrin type A/B receptor-like" evidence="3">
    <location>
        <begin position="723"/>
        <end position="767"/>
    </location>
</feature>
<reference evidence="4" key="1">
    <citation type="submission" date="2022-07" db="EMBL/GenBank/DDBJ databases">
        <title>Genome analysis of Parmales, a sister group of diatoms, reveals the evolutionary specialization of diatoms from phago-mixotrophs to photoautotrophs.</title>
        <authorList>
            <person name="Ban H."/>
            <person name="Sato S."/>
            <person name="Yoshikawa S."/>
            <person name="Kazumasa Y."/>
            <person name="Nakamura Y."/>
            <person name="Ichinomiya M."/>
            <person name="Saitoh K."/>
            <person name="Sato N."/>
            <person name="Blanc-Mathieu R."/>
            <person name="Endo H."/>
            <person name="Kuwata A."/>
            <person name="Ogata H."/>
        </authorList>
    </citation>
    <scope>NUCLEOTIDE SEQUENCE</scope>
</reference>
<feature type="region of interest" description="Disordered" evidence="1">
    <location>
        <begin position="1486"/>
        <end position="1567"/>
    </location>
</feature>
<gene>
    <name evidence="4" type="ORF">TrRE_jg3647</name>
</gene>
<evidence type="ECO:0000313" key="4">
    <source>
        <dbReference type="EMBL" id="GMH49769.1"/>
    </source>
</evidence>
<sequence length="1567" mass="165237">MITPDRFLVFLLLSLLAFFSPVASAPDCSVSGSCGACTDSLIAVNDPTTCHTDNNHNICTGKTKDVCDASCPNGYGIFKSTGSCGFLWTGDEKRCAQCSKGFTAEEGCGEATCKVWGIEVWSTCEAQGGCIPCAPGKYAANDGSTTCAECPAGKQSYFDTTKNSAQMVDITKEAGVLSPIKVGAATNCYTCPIGKYGEKPGELLCDTCKGNMYADQLGQTECLYCPPGKQAENWSYELVTEGSNIDDFYKSCDSDTCEEPDGTASTKCNECPRGRFSTNVDDEDEQSDSREKMGCVSCAGYEPGKGYTSDPGMDYCYPCPTGTHGNSSGLCEFCEAGKYMNSTGRLGECNPCRDYGALVLKTNDVRKTGYISTTGSSHCTPCPAGKFMTENECQDCQPGKYAGEAWDTCLDCIVGKSSGEAFGECVDCELGKYNDNVGGLCTDCAIGKYADKAGSILCEPCLQNLIGLKTGLANCTWCEAGKYEVAPYDNSCVECDDGKYRELQSSSIECKSCAVIGLGYVNGMTSNVLDTATTPPGFAADSDLGHATCYPCPAGSSGLEHDNENKYIIESASYDNNCHVCPEGLYSGEGSEICHVCGPGKEPCSCDGVADGVDGCPGSCIDSCRSCPAGKAGTGGCEDCPAGKYQGEWPLDADVNDRYNFCIDCDPGKESTDGQTVCAPCAAGNYSSGGEICKYCKGGFIPEDDQMFCKSCNMDLSTSLGGGEYAAPGDETCSRCPAGRYSPRFQVNTKMEDCLVCPAGKFTAEDGKSSCDDCDKGTFSSTEERNTACERCAAGKVAVEKGTIECTLCVAGTYEEDREECKNCGAGKYTDTDGVSETGSGIAKVNCDDCKAGKYQDREGMPSCIDCEIGKHQEDTGKESCDGCDAGETTLEVGQASCVTCLGGTVASTTDGLCEVCAAGKRQSADGECVTCSDGTKSTAGSSSCESCPEGKFTRGAGDDRCFSEEDFFQICPIGQSPISNACRYWFQDGMYDVAETGENPFDGGCADLRLCSRQGSGDLTDYTNSYAIYCNTCADGYTAFNIPNANSANLPGLSDASKSECRQKLVQGSGVASAPTMCYKKEGEFSSCPEGANCKYLYVDDSTLEAKAGGELSPFTKYNKTVAHDSCAEYEVCDISNSGGTPELTIVCTKCASEMGYFALHESSVSLAPPGSLACTGKKALSCTSLGSLDTCPANLATIFASGGSMNCKYQVSAGGTWDTVSPGGGSPINFCDEYEICESDSTDVYIQCGGCKDGFIGAAYSSQSFGDNEDCAAYQNPTECVQERAVGSSCPNYGGDGSIEVKCHYHAESPRGWKEYDQGDASPFMIGNFDTCKKYETCYHNVTQSGTTVTHEYWAMCKYCAAGYEMVEGNYDERYNLLPGFGCIGNGNWATRCVKITSAPSPDPTPSPVRQAPVTPSPTIRPYNGGGGSTGGDDGEEGGGGGGVIGGERENVPLAAIAGGGAGFFFVALAIMWKAMLGGGFGGGGGGGGGGDEKKKKKDKKKKKKKDDDYWDDEEGGKKKKKKDKKKKKKRQEEDDYDVEMKGFSIGRESSSAFETENPMARDHY</sequence>
<feature type="compositionally biased region" description="Basic residues" evidence="1">
    <location>
        <begin position="1520"/>
        <end position="1532"/>
    </location>
</feature>
<name>A0A9W6Z948_9STRA</name>
<feature type="compositionally biased region" description="Gly residues" evidence="1">
    <location>
        <begin position="1426"/>
        <end position="1448"/>
    </location>
</feature>
<dbReference type="Gene3D" id="2.10.50.10">
    <property type="entry name" value="Tumor Necrosis Factor Receptor, subunit A, domain 2"/>
    <property type="match status" value="5"/>
</dbReference>
<protein>
    <recommendedName>
        <fullName evidence="3">Tyrosine-protein kinase ephrin type A/B receptor-like domain-containing protein</fullName>
    </recommendedName>
</protein>
<dbReference type="InterPro" id="IPR009030">
    <property type="entry name" value="Growth_fac_rcpt_cys_sf"/>
</dbReference>